<feature type="binding site" evidence="8">
    <location>
        <position position="342"/>
    </location>
    <ligand>
        <name>3-phosphoshikimate</name>
        <dbReference type="ChEBI" id="CHEBI:145989"/>
    </ligand>
</feature>
<evidence type="ECO:0000256" key="8">
    <source>
        <dbReference type="HAMAP-Rule" id="MF_00210"/>
    </source>
</evidence>
<comment type="similarity">
    <text evidence="2 8">Belongs to the EPSP synthase family.</text>
</comment>
<dbReference type="CDD" id="cd01556">
    <property type="entry name" value="EPSP_synthase"/>
    <property type="match status" value="1"/>
</dbReference>
<feature type="active site" description="Proton acceptor" evidence="8">
    <location>
        <position position="315"/>
    </location>
</feature>
<organism evidence="10 11">
    <name type="scientific">Corynebacterium glucuronolyticum</name>
    <dbReference type="NCBI Taxonomy" id="39791"/>
    <lineage>
        <taxon>Bacteria</taxon>
        <taxon>Bacillati</taxon>
        <taxon>Actinomycetota</taxon>
        <taxon>Actinomycetes</taxon>
        <taxon>Mycobacteriales</taxon>
        <taxon>Corynebacteriaceae</taxon>
        <taxon>Corynebacterium</taxon>
    </lineage>
</organism>
<dbReference type="PANTHER" id="PTHR21090:SF5">
    <property type="entry name" value="PENTAFUNCTIONAL AROM POLYPEPTIDE"/>
    <property type="match status" value="1"/>
</dbReference>
<dbReference type="OrthoDB" id="9809920at2"/>
<keyword evidence="6 8" id="KW-0057">Aromatic amino acid biosynthesis</keyword>
<comment type="catalytic activity">
    <reaction evidence="7">
        <text>3-phosphoshikimate + phosphoenolpyruvate = 5-O-(1-carboxyvinyl)-3-phosphoshikimate + phosphate</text>
        <dbReference type="Rhea" id="RHEA:21256"/>
        <dbReference type="ChEBI" id="CHEBI:43474"/>
        <dbReference type="ChEBI" id="CHEBI:57701"/>
        <dbReference type="ChEBI" id="CHEBI:58702"/>
        <dbReference type="ChEBI" id="CHEBI:145989"/>
        <dbReference type="EC" id="2.5.1.19"/>
    </reaction>
    <physiologicalReaction direction="left-to-right" evidence="7">
        <dbReference type="Rhea" id="RHEA:21257"/>
    </physiologicalReaction>
</comment>
<dbReference type="EMBL" id="CP066007">
    <property type="protein sequence ID" value="QQB46293.1"/>
    <property type="molecule type" value="Genomic_DNA"/>
</dbReference>
<dbReference type="Proteomes" id="UP000596145">
    <property type="component" value="Chromosome"/>
</dbReference>
<evidence type="ECO:0000256" key="1">
    <source>
        <dbReference type="ARBA" id="ARBA00004811"/>
    </source>
</evidence>
<proteinExistence type="inferred from homology"/>
<dbReference type="AlphaFoldDB" id="A0A7T4JUW7"/>
<evidence type="ECO:0000256" key="2">
    <source>
        <dbReference type="ARBA" id="ARBA00009948"/>
    </source>
</evidence>
<dbReference type="EC" id="2.5.1.19" evidence="8"/>
<feature type="binding site" evidence="8">
    <location>
        <position position="346"/>
    </location>
    <ligand>
        <name>phosphoenolpyruvate</name>
        <dbReference type="ChEBI" id="CHEBI:58702"/>
    </ligand>
</feature>
<feature type="binding site" evidence="8">
    <location>
        <position position="163"/>
    </location>
    <ligand>
        <name>3-phosphoshikimate</name>
        <dbReference type="ChEBI" id="CHEBI:145989"/>
    </ligand>
</feature>
<keyword evidence="4 8" id="KW-0028">Amino-acid biosynthesis</keyword>
<gene>
    <name evidence="8 10" type="primary">aroA</name>
    <name evidence="10" type="ORF">I6I10_12805</name>
</gene>
<feature type="binding site" evidence="8">
    <location>
        <position position="26"/>
    </location>
    <ligand>
        <name>phosphoenolpyruvate</name>
        <dbReference type="ChEBI" id="CHEBI:58702"/>
    </ligand>
</feature>
<evidence type="ECO:0000259" key="9">
    <source>
        <dbReference type="Pfam" id="PF00275"/>
    </source>
</evidence>
<comment type="pathway">
    <text evidence="1 8">Metabolic intermediate biosynthesis; chorismate biosynthesis; chorismate from D-erythrose 4-phosphate and phosphoenolpyruvate: step 6/7.</text>
</comment>
<evidence type="ECO:0000256" key="3">
    <source>
        <dbReference type="ARBA" id="ARBA00022490"/>
    </source>
</evidence>
<dbReference type="GO" id="GO:0005737">
    <property type="term" value="C:cytoplasm"/>
    <property type="evidence" value="ECO:0007669"/>
    <property type="project" value="UniProtKB-SubCell"/>
</dbReference>
<dbReference type="Gene3D" id="3.65.10.10">
    <property type="entry name" value="Enolpyruvate transferase domain"/>
    <property type="match status" value="2"/>
</dbReference>
<dbReference type="PROSITE" id="PS00885">
    <property type="entry name" value="EPSP_SYNTHASE_2"/>
    <property type="match status" value="1"/>
</dbReference>
<evidence type="ECO:0000313" key="10">
    <source>
        <dbReference type="EMBL" id="QQB46293.1"/>
    </source>
</evidence>
<dbReference type="PANTHER" id="PTHR21090">
    <property type="entry name" value="AROM/DEHYDROQUINATE SYNTHASE"/>
    <property type="match status" value="1"/>
</dbReference>
<dbReference type="InterPro" id="IPR006264">
    <property type="entry name" value="EPSP_synthase"/>
</dbReference>
<name>A0A7T4JUW7_9CORY</name>
<feature type="binding site" evidence="8">
    <location>
        <position position="387"/>
    </location>
    <ligand>
        <name>phosphoenolpyruvate</name>
        <dbReference type="ChEBI" id="CHEBI:58702"/>
    </ligand>
</feature>
<dbReference type="FunFam" id="3.65.10.10:FF:000010">
    <property type="entry name" value="3-phosphoshikimate 1-carboxyvinyltransferase"/>
    <property type="match status" value="1"/>
</dbReference>
<dbReference type="InterPro" id="IPR001986">
    <property type="entry name" value="Enolpyruvate_Tfrase_dom"/>
</dbReference>
<dbReference type="InterPro" id="IPR023193">
    <property type="entry name" value="EPSP_synthase_CS"/>
</dbReference>
<dbReference type="PIRSF" id="PIRSF000505">
    <property type="entry name" value="EPSPS"/>
    <property type="match status" value="1"/>
</dbReference>
<comment type="subcellular location">
    <subcellularLocation>
        <location evidence="8">Cytoplasm</location>
    </subcellularLocation>
</comment>
<feature type="binding site" evidence="8">
    <location>
        <position position="165"/>
    </location>
    <ligand>
        <name>3-phosphoshikimate</name>
        <dbReference type="ChEBI" id="CHEBI:145989"/>
    </ligand>
</feature>
<feature type="domain" description="Enolpyruvate transferase" evidence="9">
    <location>
        <begin position="12"/>
        <end position="419"/>
    </location>
</feature>
<evidence type="ECO:0000256" key="4">
    <source>
        <dbReference type="ARBA" id="ARBA00022605"/>
    </source>
</evidence>
<comment type="subunit">
    <text evidence="8">Monomer.</text>
</comment>
<feature type="binding site" evidence="8">
    <location>
        <position position="94"/>
    </location>
    <ligand>
        <name>phosphoenolpyruvate</name>
        <dbReference type="ChEBI" id="CHEBI:58702"/>
    </ligand>
</feature>
<dbReference type="SUPFAM" id="SSF55205">
    <property type="entry name" value="EPT/RTPC-like"/>
    <property type="match status" value="1"/>
</dbReference>
<dbReference type="InterPro" id="IPR013792">
    <property type="entry name" value="RNA3'P_cycl/enolpyr_Trfase_a/b"/>
</dbReference>
<feature type="binding site" evidence="8">
    <location>
        <position position="26"/>
    </location>
    <ligand>
        <name>3-phosphoshikimate</name>
        <dbReference type="ChEBI" id="CHEBI:145989"/>
    </ligand>
</feature>
<accession>A0A7T4JUW7</accession>
<dbReference type="GO" id="GO:0009073">
    <property type="term" value="P:aromatic amino acid family biosynthetic process"/>
    <property type="evidence" value="ECO:0007669"/>
    <property type="project" value="UniProtKB-KW"/>
</dbReference>
<dbReference type="GO" id="GO:0008652">
    <property type="term" value="P:amino acid biosynthetic process"/>
    <property type="evidence" value="ECO:0007669"/>
    <property type="project" value="UniProtKB-KW"/>
</dbReference>
<protein>
    <recommendedName>
        <fullName evidence="8">3-phosphoshikimate 1-carboxyvinyltransferase</fullName>
        <ecNumber evidence="8">2.5.1.19</ecNumber>
    </recommendedName>
    <alternativeName>
        <fullName evidence="8">5-enolpyruvylshikimate-3-phosphate synthase</fullName>
        <shortName evidence="8">EPSP synthase</shortName>
        <shortName evidence="8">EPSPS</shortName>
    </alternativeName>
</protein>
<dbReference type="PROSITE" id="PS00104">
    <property type="entry name" value="EPSP_SYNTHASE_1"/>
    <property type="match status" value="1"/>
</dbReference>
<feature type="binding site" evidence="8">
    <location>
        <position position="122"/>
    </location>
    <ligand>
        <name>phosphoenolpyruvate</name>
        <dbReference type="ChEBI" id="CHEBI:58702"/>
    </ligand>
</feature>
<dbReference type="Pfam" id="PF00275">
    <property type="entry name" value="EPSP_synthase"/>
    <property type="match status" value="1"/>
</dbReference>
<dbReference type="GO" id="GO:0003866">
    <property type="term" value="F:3-phosphoshikimate 1-carboxyvinyltransferase activity"/>
    <property type="evidence" value="ECO:0007669"/>
    <property type="project" value="UniProtKB-UniRule"/>
</dbReference>
<evidence type="ECO:0000313" key="11">
    <source>
        <dbReference type="Proteomes" id="UP000596145"/>
    </source>
</evidence>
<feature type="binding site" evidence="8">
    <location>
        <position position="412"/>
    </location>
    <ligand>
        <name>phosphoenolpyruvate</name>
        <dbReference type="ChEBI" id="CHEBI:58702"/>
    </ligand>
</feature>
<keyword evidence="3 8" id="KW-0963">Cytoplasm</keyword>
<dbReference type="UniPathway" id="UPA00053">
    <property type="reaction ID" value="UER00089"/>
</dbReference>
<comment type="caution">
    <text evidence="8">Lacks conserved residue(s) required for the propagation of feature annotation.</text>
</comment>
<feature type="binding site" evidence="8">
    <location>
        <position position="192"/>
    </location>
    <ligand>
        <name>3-phosphoshikimate</name>
        <dbReference type="ChEBI" id="CHEBI:145989"/>
    </ligand>
</feature>
<feature type="binding site" evidence="8">
    <location>
        <position position="315"/>
    </location>
    <ligand>
        <name>3-phosphoshikimate</name>
        <dbReference type="ChEBI" id="CHEBI:145989"/>
    </ligand>
</feature>
<evidence type="ECO:0000256" key="5">
    <source>
        <dbReference type="ARBA" id="ARBA00022679"/>
    </source>
</evidence>
<evidence type="ECO:0000256" key="7">
    <source>
        <dbReference type="ARBA" id="ARBA00044633"/>
    </source>
</evidence>
<feature type="binding site" evidence="8">
    <location>
        <position position="31"/>
    </location>
    <ligand>
        <name>3-phosphoshikimate</name>
        <dbReference type="ChEBI" id="CHEBI:145989"/>
    </ligand>
</feature>
<feature type="binding site" evidence="8">
    <location>
        <position position="164"/>
    </location>
    <ligand>
        <name>3-phosphoshikimate</name>
        <dbReference type="ChEBI" id="CHEBI:145989"/>
    </ligand>
</feature>
<reference evidence="10 11" key="1">
    <citation type="submission" date="2020-12" db="EMBL/GenBank/DDBJ databases">
        <title>FDA dAtabase for Regulatory Grade micrObial Sequences (FDA-ARGOS): Supporting development and validation of Infectious Disease Dx tests.</title>
        <authorList>
            <person name="Sproer C."/>
            <person name="Gronow S."/>
            <person name="Severitt S."/>
            <person name="Schroder I."/>
            <person name="Tallon L."/>
            <person name="Sadzewicz L."/>
            <person name="Zhao X."/>
            <person name="Boylan J."/>
            <person name="Ott S."/>
            <person name="Bowen H."/>
            <person name="Vavikolanu K."/>
            <person name="Mehta A."/>
            <person name="Aluvathingal J."/>
            <person name="Nadendla S."/>
            <person name="Lowell S."/>
            <person name="Myers T."/>
            <person name="Yan Y."/>
            <person name="Sichtig H."/>
        </authorList>
    </citation>
    <scope>NUCLEOTIDE SEQUENCE [LARGE SCALE GENOMIC DNA]</scope>
    <source>
        <strain evidence="10 11">FDAARGOS_1053</strain>
    </source>
</reference>
<evidence type="ECO:0000256" key="6">
    <source>
        <dbReference type="ARBA" id="ARBA00023141"/>
    </source>
</evidence>
<dbReference type="NCBIfam" id="TIGR01356">
    <property type="entry name" value="aroA"/>
    <property type="match status" value="1"/>
</dbReference>
<dbReference type="GO" id="GO:0009423">
    <property type="term" value="P:chorismate biosynthetic process"/>
    <property type="evidence" value="ECO:0007669"/>
    <property type="project" value="UniProtKB-UniRule"/>
</dbReference>
<sequence length="427" mass="43831">MVVSTSWSAPYHPSPVDGTVTVPGSKSMTNRALIIAAGATSPSVIRGALASRDSDLMADALRTLGCEVDVDGSTVTVRPGPVTGGGRVDCGLAGTVMRFVPPVAALSATPTLIGGDQAARRRPMSTMTDALVQLGAHVEGETLPMTVSGPITGGTARIDASASSQFVSGLLLSGARFPAGVTVIHTGDSVPSLPHIEMTLDMLHTAGVVGTQHHDEETGTYSWTVPHQEYAGGEVTIEPDLSNAAAFLAAAAVTGGHVSVPGWPATTTQPGDDIRHIFDAMGCTHELSSDGTLTVSGPAVGVLHGIDADLSAVGELTPTVAAVCAFADSPSRLTGIAHLRGHETDRLQALTAELTNLGCGCEELADGLAITPAPMTGGLWRSYEDHRMATAGAIVGLKVKDTFVENIETTSKTMPDFARMWEALLAA</sequence>
<comment type="function">
    <text evidence="8">Catalyzes the transfer of the enolpyruvyl moiety of phosphoenolpyruvate (PEP) to the 5-hydroxyl of shikimate-3-phosphate (S3P) to produce enolpyruvyl shikimate-3-phosphate and inorganic phosphate.</text>
</comment>
<dbReference type="HAMAP" id="MF_00210">
    <property type="entry name" value="EPSP_synth"/>
    <property type="match status" value="1"/>
</dbReference>
<keyword evidence="5 8" id="KW-0808">Transferase</keyword>
<dbReference type="InterPro" id="IPR036968">
    <property type="entry name" value="Enolpyruvate_Tfrase_sf"/>
</dbReference>
<feature type="binding site" evidence="8">
    <location>
        <position position="165"/>
    </location>
    <ligand>
        <name>phosphoenolpyruvate</name>
        <dbReference type="ChEBI" id="CHEBI:58702"/>
    </ligand>
</feature>
<feature type="binding site" evidence="8">
    <location>
        <position position="27"/>
    </location>
    <ligand>
        <name>3-phosphoshikimate</name>
        <dbReference type="ChEBI" id="CHEBI:145989"/>
    </ligand>
</feature>